<gene>
    <name evidence="1" type="ORF">SAMN05216249_104137</name>
</gene>
<dbReference type="RefSeq" id="WP_092870894.1">
    <property type="nucleotide sequence ID" value="NZ_FOJY01000004.1"/>
</dbReference>
<protein>
    <recommendedName>
        <fullName evidence="3">HEAT repeat-containing protein</fullName>
    </recommendedName>
</protein>
<organism evidence="1 2">
    <name type="scientific">Acetitomaculum ruminis DSM 5522</name>
    <dbReference type="NCBI Taxonomy" id="1120918"/>
    <lineage>
        <taxon>Bacteria</taxon>
        <taxon>Bacillati</taxon>
        <taxon>Bacillota</taxon>
        <taxon>Clostridia</taxon>
        <taxon>Lachnospirales</taxon>
        <taxon>Lachnospiraceae</taxon>
        <taxon>Acetitomaculum</taxon>
    </lineage>
</organism>
<accession>A0A1I0WKP1</accession>
<name>A0A1I0WKP1_9FIRM</name>
<keyword evidence="2" id="KW-1185">Reference proteome</keyword>
<reference evidence="1 2" key="1">
    <citation type="submission" date="2016-10" db="EMBL/GenBank/DDBJ databases">
        <authorList>
            <person name="de Groot N.N."/>
        </authorList>
    </citation>
    <scope>NUCLEOTIDE SEQUENCE [LARGE SCALE GENOMIC DNA]</scope>
    <source>
        <strain evidence="1 2">DSM 5522</strain>
    </source>
</reference>
<sequence length="512" mass="59802">MNGLNLLDNDNKLKDNCLFIWQFKEEDLKDMCKIFDAYRLDVITENSKKHLQVDINKIENRMLKEGFNPVECMLYASKIINLRLSNDNNMIEILAKEIFNICKFHEKDTTDILIHIINKWSWIPQLKVVIEVCGFLGENDLLMDLILEKFAKSKDLKSHVFNAIMKVKTQKNLERALKIISNIGTNEEDRLIVKKFNGEIRDFRKFSKVLLFLTEYKKTRPMSKAGQNAINQLLLDNGVVRVNVGDMDYMRSLAEKSVNDEEAFIEFMTFCYKKFDEEACYLSRFSRPEAGEFLRTILANISKLKKRTYNNAVISLGILGSKGYKEAESIISDLYVPGLELNNYPVLVALMILMDGESMEEIIDFFVEKKEYNLSDLFFLLKMADFNSKHEVLKEFQRRLYLRYIKLISTEDRQGIIKMTKNLQMFWSREISYLIPVNLLRYICEILKVYSKDSNVFPLEVSVVISMMDIVSHNWNALVEDTVFSIYKNSDDIKVVQRSKSILLSKEIMAPN</sequence>
<dbReference type="STRING" id="1120918.SAMN05216249_104137"/>
<dbReference type="Proteomes" id="UP000198838">
    <property type="component" value="Unassembled WGS sequence"/>
</dbReference>
<evidence type="ECO:0008006" key="3">
    <source>
        <dbReference type="Google" id="ProtNLM"/>
    </source>
</evidence>
<evidence type="ECO:0000313" key="1">
    <source>
        <dbReference type="EMBL" id="SFA89322.1"/>
    </source>
</evidence>
<evidence type="ECO:0000313" key="2">
    <source>
        <dbReference type="Proteomes" id="UP000198838"/>
    </source>
</evidence>
<dbReference type="EMBL" id="FOJY01000004">
    <property type="protein sequence ID" value="SFA89322.1"/>
    <property type="molecule type" value="Genomic_DNA"/>
</dbReference>
<dbReference type="OrthoDB" id="1952602at2"/>
<dbReference type="AlphaFoldDB" id="A0A1I0WKP1"/>
<proteinExistence type="predicted"/>